<protein>
    <submittedName>
        <fullName evidence="2">Uncharacterized protein</fullName>
    </submittedName>
</protein>
<accession>A0A5B7DY93</accession>
<organism evidence="2 3">
    <name type="scientific">Portunus trituberculatus</name>
    <name type="common">Swimming crab</name>
    <name type="synonym">Neptunus trituberculatus</name>
    <dbReference type="NCBI Taxonomy" id="210409"/>
    <lineage>
        <taxon>Eukaryota</taxon>
        <taxon>Metazoa</taxon>
        <taxon>Ecdysozoa</taxon>
        <taxon>Arthropoda</taxon>
        <taxon>Crustacea</taxon>
        <taxon>Multicrustacea</taxon>
        <taxon>Malacostraca</taxon>
        <taxon>Eumalacostraca</taxon>
        <taxon>Eucarida</taxon>
        <taxon>Decapoda</taxon>
        <taxon>Pleocyemata</taxon>
        <taxon>Brachyura</taxon>
        <taxon>Eubrachyura</taxon>
        <taxon>Portunoidea</taxon>
        <taxon>Portunidae</taxon>
        <taxon>Portuninae</taxon>
        <taxon>Portunus</taxon>
    </lineage>
</organism>
<proteinExistence type="predicted"/>
<comment type="caution">
    <text evidence="2">The sequence shown here is derived from an EMBL/GenBank/DDBJ whole genome shotgun (WGS) entry which is preliminary data.</text>
</comment>
<evidence type="ECO:0000313" key="3">
    <source>
        <dbReference type="Proteomes" id="UP000324222"/>
    </source>
</evidence>
<name>A0A5B7DY93_PORTR</name>
<gene>
    <name evidence="2" type="ORF">E2C01_019067</name>
</gene>
<sequence>MAPKVCDAGVLPVPAATSLKQLEYKAKFFQSKQADTSRLTDAGRAAFSWGSYLGRGGELRAITIIVAEGQYKARRSFSSGIIIITINTTITILSTPPPSPPENATREAKLNASVHDWKAQRLRWAPRRPSSPSDQMPRPSVLRRTHSHAHSYLHSLRRKPKPLA</sequence>
<feature type="compositionally biased region" description="Basic residues" evidence="1">
    <location>
        <begin position="141"/>
        <end position="164"/>
    </location>
</feature>
<feature type="region of interest" description="Disordered" evidence="1">
    <location>
        <begin position="119"/>
        <end position="164"/>
    </location>
</feature>
<reference evidence="2 3" key="1">
    <citation type="submission" date="2019-05" db="EMBL/GenBank/DDBJ databases">
        <title>Another draft genome of Portunus trituberculatus and its Hox gene families provides insights of decapod evolution.</title>
        <authorList>
            <person name="Jeong J.-H."/>
            <person name="Song I."/>
            <person name="Kim S."/>
            <person name="Choi T."/>
            <person name="Kim D."/>
            <person name="Ryu S."/>
            <person name="Kim W."/>
        </authorList>
    </citation>
    <scope>NUCLEOTIDE SEQUENCE [LARGE SCALE GENOMIC DNA]</scope>
    <source>
        <tissue evidence="2">Muscle</tissue>
    </source>
</reference>
<evidence type="ECO:0000313" key="2">
    <source>
        <dbReference type="EMBL" id="MPC25943.1"/>
    </source>
</evidence>
<dbReference type="Proteomes" id="UP000324222">
    <property type="component" value="Unassembled WGS sequence"/>
</dbReference>
<dbReference type="EMBL" id="VSRR010001531">
    <property type="protein sequence ID" value="MPC25943.1"/>
    <property type="molecule type" value="Genomic_DNA"/>
</dbReference>
<evidence type="ECO:0000256" key="1">
    <source>
        <dbReference type="SAM" id="MobiDB-lite"/>
    </source>
</evidence>
<keyword evidence="3" id="KW-1185">Reference proteome</keyword>
<dbReference type="AlphaFoldDB" id="A0A5B7DY93"/>